<reference evidence="2" key="1">
    <citation type="submission" date="2014-12" db="EMBL/GenBank/DDBJ databases">
        <title>Insight into the proteome of Arion vulgaris.</title>
        <authorList>
            <person name="Aradska J."/>
            <person name="Bulat T."/>
            <person name="Smidak R."/>
            <person name="Sarate P."/>
            <person name="Gangsoo J."/>
            <person name="Sialana F."/>
            <person name="Bilban M."/>
            <person name="Lubec G."/>
        </authorList>
    </citation>
    <scope>NUCLEOTIDE SEQUENCE</scope>
    <source>
        <tissue evidence="2">Skin</tissue>
    </source>
</reference>
<evidence type="ECO:0000256" key="1">
    <source>
        <dbReference type="SAM" id="MobiDB-lite"/>
    </source>
</evidence>
<accession>A0A0B6YYP2</accession>
<feature type="non-terminal residue" evidence="2">
    <location>
        <position position="1"/>
    </location>
</feature>
<feature type="compositionally biased region" description="Basic and acidic residues" evidence="1">
    <location>
        <begin position="92"/>
        <end position="107"/>
    </location>
</feature>
<protein>
    <submittedName>
        <fullName evidence="2">Uncharacterized protein</fullName>
    </submittedName>
</protein>
<organism evidence="2">
    <name type="scientific">Arion vulgaris</name>
    <dbReference type="NCBI Taxonomy" id="1028688"/>
    <lineage>
        <taxon>Eukaryota</taxon>
        <taxon>Metazoa</taxon>
        <taxon>Spiralia</taxon>
        <taxon>Lophotrochozoa</taxon>
        <taxon>Mollusca</taxon>
        <taxon>Gastropoda</taxon>
        <taxon>Heterobranchia</taxon>
        <taxon>Euthyneura</taxon>
        <taxon>Panpulmonata</taxon>
        <taxon>Eupulmonata</taxon>
        <taxon>Stylommatophora</taxon>
        <taxon>Helicina</taxon>
        <taxon>Arionoidea</taxon>
        <taxon>Arionidae</taxon>
        <taxon>Arion</taxon>
    </lineage>
</organism>
<feature type="region of interest" description="Disordered" evidence="1">
    <location>
        <begin position="30"/>
        <end position="107"/>
    </location>
</feature>
<dbReference type="AlphaFoldDB" id="A0A0B6YYP2"/>
<proteinExistence type="predicted"/>
<dbReference type="EMBL" id="HACG01014478">
    <property type="protein sequence ID" value="CEK61343.1"/>
    <property type="molecule type" value="Transcribed_RNA"/>
</dbReference>
<gene>
    <name evidence="2" type="primary">ORF41996</name>
</gene>
<evidence type="ECO:0000313" key="2">
    <source>
        <dbReference type="EMBL" id="CEK61343.1"/>
    </source>
</evidence>
<name>A0A0B6YYP2_9EUPU</name>
<sequence>EDIVDAQKERAKIEERYKRLQDTLKSLQLDLRSSSDKNGKKTNGILRSTSPSTPRKRNHVRISPTTPPTKGLKSRSPVTQSRSPPPLTLTDEEFRLRFIPRTPKDTD</sequence>